<evidence type="ECO:0000256" key="4">
    <source>
        <dbReference type="ARBA" id="ARBA00023239"/>
    </source>
</evidence>
<organism evidence="6 7">
    <name type="scientific">Meganyctiphanes norvegica</name>
    <name type="common">Northern krill</name>
    <name type="synonym">Thysanopoda norvegica</name>
    <dbReference type="NCBI Taxonomy" id="48144"/>
    <lineage>
        <taxon>Eukaryota</taxon>
        <taxon>Metazoa</taxon>
        <taxon>Ecdysozoa</taxon>
        <taxon>Arthropoda</taxon>
        <taxon>Crustacea</taxon>
        <taxon>Multicrustacea</taxon>
        <taxon>Malacostraca</taxon>
        <taxon>Eumalacostraca</taxon>
        <taxon>Eucarida</taxon>
        <taxon>Euphausiacea</taxon>
        <taxon>Euphausiidae</taxon>
        <taxon>Meganyctiphanes</taxon>
    </lineage>
</organism>
<dbReference type="PANTHER" id="PTHR33337">
    <property type="entry name" value="GFA DOMAIN-CONTAINING PROTEIN"/>
    <property type="match status" value="1"/>
</dbReference>
<name>A0AAV2QBZ2_MEGNR</name>
<reference evidence="6 7" key="1">
    <citation type="submission" date="2024-05" db="EMBL/GenBank/DDBJ databases">
        <authorList>
            <person name="Wallberg A."/>
        </authorList>
    </citation>
    <scope>NUCLEOTIDE SEQUENCE [LARGE SCALE GENOMIC DNA]</scope>
</reference>
<dbReference type="EMBL" id="CAXKWB010005771">
    <property type="protein sequence ID" value="CAL4079756.1"/>
    <property type="molecule type" value="Genomic_DNA"/>
</dbReference>
<dbReference type="GO" id="GO:0046872">
    <property type="term" value="F:metal ion binding"/>
    <property type="evidence" value="ECO:0007669"/>
    <property type="project" value="UniProtKB-KW"/>
</dbReference>
<dbReference type="PANTHER" id="PTHR33337:SF40">
    <property type="entry name" value="CENP-V_GFA DOMAIN-CONTAINING PROTEIN-RELATED"/>
    <property type="match status" value="1"/>
</dbReference>
<gene>
    <name evidence="6" type="ORF">MNOR_LOCUS11106</name>
</gene>
<proteinExistence type="inferred from homology"/>
<keyword evidence="3" id="KW-0862">Zinc</keyword>
<keyword evidence="7" id="KW-1185">Reference proteome</keyword>
<dbReference type="PROSITE" id="PS51891">
    <property type="entry name" value="CENP_V_GFA"/>
    <property type="match status" value="1"/>
</dbReference>
<dbReference type="Proteomes" id="UP001497623">
    <property type="component" value="Unassembled WGS sequence"/>
</dbReference>
<accession>A0AAV2QBZ2</accession>
<comment type="similarity">
    <text evidence="1">Belongs to the Gfa family.</text>
</comment>
<dbReference type="InterPro" id="IPR006913">
    <property type="entry name" value="CENP-V/GFA"/>
</dbReference>
<dbReference type="SUPFAM" id="SSF51316">
    <property type="entry name" value="Mss4-like"/>
    <property type="match status" value="1"/>
</dbReference>
<feature type="domain" description="CENP-V/GFA" evidence="5">
    <location>
        <begin position="12"/>
        <end position="132"/>
    </location>
</feature>
<dbReference type="GO" id="GO:0016846">
    <property type="term" value="F:carbon-sulfur lyase activity"/>
    <property type="evidence" value="ECO:0007669"/>
    <property type="project" value="InterPro"/>
</dbReference>
<protein>
    <recommendedName>
        <fullName evidence="5">CENP-V/GFA domain-containing protein</fullName>
    </recommendedName>
</protein>
<sequence>VFLRAMSTKEAIKGSCLCGSIKFTATCQPSCFSQCHCTMCRKCVGSASSMFIAVNKNKLTFHCKDTLKTYRSSKDDKLSAVRGFCGKCGCSLFMDYDGEENTSWLMVGALDTTPLVNNPIQVYIENKVPYFDEMNNTLGAQDPDDLQNFEWDSGKNV</sequence>
<dbReference type="InterPro" id="IPR011057">
    <property type="entry name" value="Mss4-like_sf"/>
</dbReference>
<evidence type="ECO:0000313" key="7">
    <source>
        <dbReference type="Proteomes" id="UP001497623"/>
    </source>
</evidence>
<keyword evidence="2" id="KW-0479">Metal-binding</keyword>
<evidence type="ECO:0000313" key="6">
    <source>
        <dbReference type="EMBL" id="CAL4079756.1"/>
    </source>
</evidence>
<evidence type="ECO:0000259" key="5">
    <source>
        <dbReference type="PROSITE" id="PS51891"/>
    </source>
</evidence>
<keyword evidence="4" id="KW-0456">Lyase</keyword>
<evidence type="ECO:0000256" key="1">
    <source>
        <dbReference type="ARBA" id="ARBA00005495"/>
    </source>
</evidence>
<comment type="caution">
    <text evidence="6">The sequence shown here is derived from an EMBL/GenBank/DDBJ whole genome shotgun (WGS) entry which is preliminary data.</text>
</comment>
<evidence type="ECO:0000256" key="2">
    <source>
        <dbReference type="ARBA" id="ARBA00022723"/>
    </source>
</evidence>
<dbReference type="Pfam" id="PF04828">
    <property type="entry name" value="GFA"/>
    <property type="match status" value="1"/>
</dbReference>
<dbReference type="AlphaFoldDB" id="A0AAV2QBZ2"/>
<feature type="non-terminal residue" evidence="6">
    <location>
        <position position="1"/>
    </location>
</feature>
<evidence type="ECO:0000256" key="3">
    <source>
        <dbReference type="ARBA" id="ARBA00022833"/>
    </source>
</evidence>
<dbReference type="Gene3D" id="3.90.1590.10">
    <property type="entry name" value="glutathione-dependent formaldehyde- activating enzyme (gfa)"/>
    <property type="match status" value="1"/>
</dbReference>